<evidence type="ECO:0000256" key="7">
    <source>
        <dbReference type="HAMAP-Rule" id="MF_00150"/>
    </source>
</evidence>
<dbReference type="InterPro" id="IPR036291">
    <property type="entry name" value="NAD(P)-bd_dom_sf"/>
</dbReference>
<reference evidence="10 11" key="1">
    <citation type="journal article" date="2015" name="Sci. Rep.">
        <title>A comparative genomics and reductive dehalogenase gene transcription study of two chloroethene-respiring bacteria, Dehalococcoides mccartyi strains MB and 11a.</title>
        <authorList>
            <person name="Low A."/>
            <person name="Shen Z."/>
            <person name="Cheng D."/>
            <person name="Rogers M.J."/>
            <person name="Lee P.K."/>
            <person name="He J."/>
        </authorList>
    </citation>
    <scope>NUCLEOTIDE SEQUENCE [LARGE SCALE GENOMIC DNA]</scope>
    <source>
        <strain evidence="10 11">MB</strain>
    </source>
</reference>
<evidence type="ECO:0000256" key="6">
    <source>
        <dbReference type="ARBA" id="ARBA00050557"/>
    </source>
</evidence>
<evidence type="ECO:0000256" key="5">
    <source>
        <dbReference type="ARBA" id="ARBA00023002"/>
    </source>
</evidence>
<dbReference type="PROSITE" id="PS01224">
    <property type="entry name" value="ARGC"/>
    <property type="match status" value="1"/>
</dbReference>
<dbReference type="HAMAP" id="MF_00150">
    <property type="entry name" value="ArgC_type1"/>
    <property type="match status" value="1"/>
</dbReference>
<feature type="domain" description="Semialdehyde dehydrogenase NAD-binding" evidence="9">
    <location>
        <begin position="5"/>
        <end position="139"/>
    </location>
</feature>
<dbReference type="GO" id="GO:0006526">
    <property type="term" value="P:L-arginine biosynthetic process"/>
    <property type="evidence" value="ECO:0007669"/>
    <property type="project" value="UniProtKB-UniRule"/>
</dbReference>
<comment type="catalytic activity">
    <reaction evidence="6 7">
        <text>N-acetyl-L-glutamate 5-semialdehyde + phosphate + NADP(+) = N-acetyl-L-glutamyl 5-phosphate + NADPH + H(+)</text>
        <dbReference type="Rhea" id="RHEA:21588"/>
        <dbReference type="ChEBI" id="CHEBI:15378"/>
        <dbReference type="ChEBI" id="CHEBI:29123"/>
        <dbReference type="ChEBI" id="CHEBI:43474"/>
        <dbReference type="ChEBI" id="CHEBI:57783"/>
        <dbReference type="ChEBI" id="CHEBI:57936"/>
        <dbReference type="ChEBI" id="CHEBI:58349"/>
        <dbReference type="EC" id="1.2.1.38"/>
    </reaction>
</comment>
<organism evidence="10 11">
    <name type="scientific">Dehalococcoides mccartyi</name>
    <dbReference type="NCBI Taxonomy" id="61435"/>
    <lineage>
        <taxon>Bacteria</taxon>
        <taxon>Bacillati</taxon>
        <taxon>Chloroflexota</taxon>
        <taxon>Dehalococcoidia</taxon>
        <taxon>Dehalococcoidales</taxon>
        <taxon>Dehalococcoidaceae</taxon>
        <taxon>Dehalococcoides</taxon>
    </lineage>
</organism>
<evidence type="ECO:0000259" key="9">
    <source>
        <dbReference type="SMART" id="SM00859"/>
    </source>
</evidence>
<comment type="pathway">
    <text evidence="1 7">Amino-acid biosynthesis; L-arginine biosynthesis; N(2)-acetyl-L-ornithine from L-glutamate: step 3/4.</text>
</comment>
<gene>
    <name evidence="7 10" type="primary">argC</name>
    <name evidence="10" type="ORF">DA01_06160</name>
</gene>
<dbReference type="InterPro" id="IPR058924">
    <property type="entry name" value="AGPR_dimerisation_dom"/>
</dbReference>
<keyword evidence="7" id="KW-0963">Cytoplasm</keyword>
<dbReference type="PATRIC" id="fig|61435.5.peg.1214"/>
<evidence type="ECO:0000256" key="4">
    <source>
        <dbReference type="ARBA" id="ARBA00022857"/>
    </source>
</evidence>
<keyword evidence="3 7" id="KW-0028">Amino-acid biosynthesis</keyword>
<evidence type="ECO:0000313" key="11">
    <source>
        <dbReference type="Proteomes" id="UP000053577"/>
    </source>
</evidence>
<dbReference type="OrthoDB" id="9801289at2"/>
<dbReference type="SUPFAM" id="SSF51735">
    <property type="entry name" value="NAD(P)-binding Rossmann-fold domains"/>
    <property type="match status" value="1"/>
</dbReference>
<evidence type="ECO:0000256" key="8">
    <source>
        <dbReference type="PROSITE-ProRule" id="PRU10010"/>
    </source>
</evidence>
<dbReference type="AlphaFoldDB" id="A0A0V8LXK3"/>
<dbReference type="SMART" id="SM00859">
    <property type="entry name" value="Semialdhyde_dh"/>
    <property type="match status" value="1"/>
</dbReference>
<dbReference type="GO" id="GO:0051287">
    <property type="term" value="F:NAD binding"/>
    <property type="evidence" value="ECO:0007669"/>
    <property type="project" value="InterPro"/>
</dbReference>
<keyword evidence="4 7" id="KW-0521">NADP</keyword>
<dbReference type="UniPathway" id="UPA00068">
    <property type="reaction ID" value="UER00108"/>
</dbReference>
<dbReference type="PANTHER" id="PTHR32338:SF10">
    <property type="entry name" value="N-ACETYL-GAMMA-GLUTAMYL-PHOSPHATE REDUCTASE, CHLOROPLASTIC-RELATED"/>
    <property type="match status" value="1"/>
</dbReference>
<dbReference type="GO" id="GO:0003942">
    <property type="term" value="F:N-acetyl-gamma-glutamyl-phosphate reductase activity"/>
    <property type="evidence" value="ECO:0007669"/>
    <property type="project" value="UniProtKB-UniRule"/>
</dbReference>
<dbReference type="FunFam" id="3.30.360.10:FF:000014">
    <property type="entry name" value="N-acetyl-gamma-glutamyl-phosphate reductase"/>
    <property type="match status" value="1"/>
</dbReference>
<dbReference type="Proteomes" id="UP000053577">
    <property type="component" value="Unassembled WGS sequence"/>
</dbReference>
<dbReference type="Pfam" id="PF01118">
    <property type="entry name" value="Semialdhyde_dh"/>
    <property type="match status" value="1"/>
</dbReference>
<dbReference type="RefSeq" id="WP_058292887.1">
    <property type="nucleotide sequence ID" value="NZ_JGYD01000027.1"/>
</dbReference>
<name>A0A0V8LXK3_9CHLR</name>
<comment type="subcellular location">
    <subcellularLocation>
        <location evidence="7">Cytoplasm</location>
    </subcellularLocation>
</comment>
<dbReference type="InterPro" id="IPR000706">
    <property type="entry name" value="AGPR_type-1"/>
</dbReference>
<dbReference type="NCBIfam" id="TIGR01850">
    <property type="entry name" value="argC"/>
    <property type="match status" value="1"/>
</dbReference>
<dbReference type="SUPFAM" id="SSF55347">
    <property type="entry name" value="Glyceraldehyde-3-phosphate dehydrogenase-like, C-terminal domain"/>
    <property type="match status" value="1"/>
</dbReference>
<protein>
    <recommendedName>
        <fullName evidence="7">N-acetyl-gamma-glutamyl-phosphate reductase</fullName>
        <shortName evidence="7">AGPR</shortName>
        <ecNumber evidence="7">1.2.1.38</ecNumber>
    </recommendedName>
    <alternativeName>
        <fullName evidence="7">N-acetyl-glutamate semialdehyde dehydrogenase</fullName>
        <shortName evidence="7">NAGSA dehydrogenase</shortName>
    </alternativeName>
</protein>
<dbReference type="InterPro" id="IPR000534">
    <property type="entry name" value="Semialdehyde_DH_NAD-bd"/>
</dbReference>
<dbReference type="InterPro" id="IPR050085">
    <property type="entry name" value="AGPR"/>
</dbReference>
<evidence type="ECO:0000256" key="1">
    <source>
        <dbReference type="ARBA" id="ARBA00004862"/>
    </source>
</evidence>
<comment type="similarity">
    <text evidence="7">Belongs to the NAGSA dehydrogenase family. Type 1 subfamily.</text>
</comment>
<dbReference type="PANTHER" id="PTHR32338">
    <property type="entry name" value="N-ACETYL-GAMMA-GLUTAMYL-PHOSPHATE REDUCTASE, CHLOROPLASTIC-RELATED-RELATED"/>
    <property type="match status" value="1"/>
</dbReference>
<dbReference type="CDD" id="cd23934">
    <property type="entry name" value="AGPR_1_C"/>
    <property type="match status" value="1"/>
</dbReference>
<dbReference type="Gene3D" id="3.30.360.10">
    <property type="entry name" value="Dihydrodipicolinate Reductase, domain 2"/>
    <property type="match status" value="1"/>
</dbReference>
<dbReference type="Gene3D" id="3.40.50.720">
    <property type="entry name" value="NAD(P)-binding Rossmann-like Domain"/>
    <property type="match status" value="1"/>
</dbReference>
<evidence type="ECO:0000313" key="10">
    <source>
        <dbReference type="EMBL" id="KSV16254.1"/>
    </source>
</evidence>
<comment type="caution">
    <text evidence="10">The sequence shown here is derived from an EMBL/GenBank/DDBJ whole genome shotgun (WGS) entry which is preliminary data.</text>
</comment>
<dbReference type="EC" id="1.2.1.38" evidence="7"/>
<feature type="active site" evidence="7 8">
    <location>
        <position position="147"/>
    </location>
</feature>
<dbReference type="CDD" id="cd17895">
    <property type="entry name" value="AGPR_1_N"/>
    <property type="match status" value="1"/>
</dbReference>
<keyword evidence="2 7" id="KW-0055">Arginine biosynthesis</keyword>
<evidence type="ECO:0000256" key="2">
    <source>
        <dbReference type="ARBA" id="ARBA00022571"/>
    </source>
</evidence>
<comment type="function">
    <text evidence="7">Catalyzes the NADPH-dependent reduction of N-acetyl-5-glutamyl phosphate to yield N-acetyl-L-glutamate 5-semialdehyde.</text>
</comment>
<dbReference type="GO" id="GO:0005737">
    <property type="term" value="C:cytoplasm"/>
    <property type="evidence" value="ECO:0007669"/>
    <property type="project" value="UniProtKB-SubCell"/>
</dbReference>
<sequence length="341" mass="37043">MKKYKAGIINVTGYAGLELARILASHPSVELCSVTGRSLAGKKLSDAFPYLHSLDLPITESLEGEVDIAFMALPHKEGASLVPDLLSQGMRVIDISADFRLKDPSLYQAWYGFEHPCPELLAEAVYGLPELKRKDIASARLVANPGCYPTSAILGLAPAFKMDLIEPNAIVDAKSGLSGSGRTPTAKNIFCEASEDVCAYSIGTHRHQPEIVQELSLVGGGVIPRVTFCPHLVPMSRGILSSAYARLKQPVTDEEVKEIYRRFYKDEPFVKITAEPPHTRYTRGTNMCFIYPVVDALNERLIVISCIDNLVKGAAGQAVQNMNIMLGLSEDTGLKAIAALP</sequence>
<evidence type="ECO:0000256" key="3">
    <source>
        <dbReference type="ARBA" id="ARBA00022605"/>
    </source>
</evidence>
<accession>A0A0V8LXK3</accession>
<dbReference type="Pfam" id="PF22698">
    <property type="entry name" value="Semialdhyde_dhC_1"/>
    <property type="match status" value="1"/>
</dbReference>
<dbReference type="InterPro" id="IPR023013">
    <property type="entry name" value="AGPR_AS"/>
</dbReference>
<dbReference type="GO" id="GO:0070401">
    <property type="term" value="F:NADP+ binding"/>
    <property type="evidence" value="ECO:0007669"/>
    <property type="project" value="InterPro"/>
</dbReference>
<dbReference type="EMBL" id="JGYD01000027">
    <property type="protein sequence ID" value="KSV16254.1"/>
    <property type="molecule type" value="Genomic_DNA"/>
</dbReference>
<proteinExistence type="inferred from homology"/>
<keyword evidence="5 7" id="KW-0560">Oxidoreductase</keyword>